<dbReference type="PROSITE" id="PS51007">
    <property type="entry name" value="CYTC"/>
    <property type="match status" value="1"/>
</dbReference>
<name>A0ABY7HGV6_9BACT</name>
<keyword evidence="3 4" id="KW-0408">Iron</keyword>
<accession>A0ABY7HGV6</accession>
<evidence type="ECO:0000256" key="1">
    <source>
        <dbReference type="ARBA" id="ARBA00022617"/>
    </source>
</evidence>
<dbReference type="Gene3D" id="1.10.760.10">
    <property type="entry name" value="Cytochrome c-like domain"/>
    <property type="match status" value="1"/>
</dbReference>
<dbReference type="InterPro" id="IPR009056">
    <property type="entry name" value="Cyt_c-like_dom"/>
</dbReference>
<evidence type="ECO:0000313" key="7">
    <source>
        <dbReference type="EMBL" id="WAS98446.1"/>
    </source>
</evidence>
<dbReference type="EMBL" id="CP114040">
    <property type="protein sequence ID" value="WAS98446.1"/>
    <property type="molecule type" value="Genomic_DNA"/>
</dbReference>
<evidence type="ECO:0000256" key="5">
    <source>
        <dbReference type="SAM" id="MobiDB-lite"/>
    </source>
</evidence>
<proteinExistence type="predicted"/>
<evidence type="ECO:0000256" key="4">
    <source>
        <dbReference type="PROSITE-ProRule" id="PRU00433"/>
    </source>
</evidence>
<keyword evidence="1 4" id="KW-0349">Heme</keyword>
<evidence type="ECO:0000259" key="6">
    <source>
        <dbReference type="PROSITE" id="PS51007"/>
    </source>
</evidence>
<dbReference type="RefSeq" id="WP_269040810.1">
    <property type="nucleotide sequence ID" value="NZ_CP114040.1"/>
</dbReference>
<evidence type="ECO:0000256" key="2">
    <source>
        <dbReference type="ARBA" id="ARBA00022723"/>
    </source>
</evidence>
<keyword evidence="8" id="KW-1185">Reference proteome</keyword>
<gene>
    <name evidence="7" type="ORF">O0S08_20080</name>
</gene>
<dbReference type="Proteomes" id="UP001164459">
    <property type="component" value="Chromosome"/>
</dbReference>
<dbReference type="InterPro" id="IPR036909">
    <property type="entry name" value="Cyt_c-like_dom_sf"/>
</dbReference>
<feature type="domain" description="Cytochrome c" evidence="6">
    <location>
        <begin position="25"/>
        <end position="118"/>
    </location>
</feature>
<feature type="region of interest" description="Disordered" evidence="5">
    <location>
        <begin position="41"/>
        <end position="66"/>
    </location>
</feature>
<evidence type="ECO:0000313" key="8">
    <source>
        <dbReference type="Proteomes" id="UP001164459"/>
    </source>
</evidence>
<dbReference type="Pfam" id="PF00034">
    <property type="entry name" value="Cytochrom_C"/>
    <property type="match status" value="1"/>
</dbReference>
<sequence length="135" mass="14063">MKRGALALLTAGCEPRVELKPGDPEVVRAAQQIFETRCANCHGPRGRGDGPGGRALWPRPRDFGDPAWQAGADDSHLRKVIVQGGASVGLSPQMQPNPDLADSPAVVGELIGIIRGFAPAPEAKSASPETDKPGP</sequence>
<organism evidence="7 8">
    <name type="scientific">Nannocystis punicea</name>
    <dbReference type="NCBI Taxonomy" id="2995304"/>
    <lineage>
        <taxon>Bacteria</taxon>
        <taxon>Pseudomonadati</taxon>
        <taxon>Myxococcota</taxon>
        <taxon>Polyangia</taxon>
        <taxon>Nannocystales</taxon>
        <taxon>Nannocystaceae</taxon>
        <taxon>Nannocystis</taxon>
    </lineage>
</organism>
<keyword evidence="2 4" id="KW-0479">Metal-binding</keyword>
<evidence type="ECO:0000256" key="3">
    <source>
        <dbReference type="ARBA" id="ARBA00023004"/>
    </source>
</evidence>
<dbReference type="SUPFAM" id="SSF46626">
    <property type="entry name" value="Cytochrome c"/>
    <property type="match status" value="1"/>
</dbReference>
<protein>
    <submittedName>
        <fullName evidence="7">C-type cytochrome</fullName>
    </submittedName>
</protein>
<reference evidence="7" key="1">
    <citation type="submission" date="2022-11" db="EMBL/GenBank/DDBJ databases">
        <title>Minimal conservation of predation-associated metabolite biosynthetic gene clusters underscores biosynthetic potential of Myxococcota including descriptions for ten novel species: Archangium lansinium sp. nov., Myxococcus landrumus sp. nov., Nannocystis bai.</title>
        <authorList>
            <person name="Ahearne A."/>
            <person name="Stevens C."/>
            <person name="Dowd S."/>
        </authorList>
    </citation>
    <scope>NUCLEOTIDE SEQUENCE</scope>
    <source>
        <strain evidence="7">Fl3</strain>
    </source>
</reference>